<feature type="region of interest" description="Disordered" evidence="2">
    <location>
        <begin position="1"/>
        <end position="85"/>
    </location>
</feature>
<dbReference type="AlphaFoldDB" id="A0A8H3G2U0"/>
<feature type="region of interest" description="Disordered" evidence="2">
    <location>
        <begin position="294"/>
        <end position="477"/>
    </location>
</feature>
<reference evidence="3" key="1">
    <citation type="submission" date="2021-03" db="EMBL/GenBank/DDBJ databases">
        <authorList>
            <person name="Tagirdzhanova G."/>
        </authorList>
    </citation>
    <scope>NUCLEOTIDE SEQUENCE</scope>
</reference>
<organism evidence="3 4">
    <name type="scientific">Heterodermia speciosa</name>
    <dbReference type="NCBI Taxonomy" id="116794"/>
    <lineage>
        <taxon>Eukaryota</taxon>
        <taxon>Fungi</taxon>
        <taxon>Dikarya</taxon>
        <taxon>Ascomycota</taxon>
        <taxon>Pezizomycotina</taxon>
        <taxon>Lecanoromycetes</taxon>
        <taxon>OSLEUM clade</taxon>
        <taxon>Lecanoromycetidae</taxon>
        <taxon>Caliciales</taxon>
        <taxon>Physciaceae</taxon>
        <taxon>Heterodermia</taxon>
    </lineage>
</organism>
<gene>
    <name evidence="3" type="ORF">HETSPECPRED_008275</name>
</gene>
<comment type="caution">
    <text evidence="3">The sequence shown here is derived from an EMBL/GenBank/DDBJ whole genome shotgun (WGS) entry which is preliminary data.</text>
</comment>
<evidence type="ECO:0000313" key="4">
    <source>
        <dbReference type="Proteomes" id="UP000664521"/>
    </source>
</evidence>
<sequence length="652" mass="71317">MPLPYDPTRDDVYVPMDTSRSAPSLGEHQHAATSTAAAPVGLGPISPIDIQEDYSATDTETSDESDNSTTGSPHEPSAPWDSATGRDQDYFLAFRESIMKEQSKLIRKWATRSSKQLATILEDNLEAHLDDFVQYKAQRFAQVDREVETYRQQRMQDAENASNTYYNNECHDMDEELQSIYEKKCTQLEDEVEGVRKKKMNRMEDNVEARAQRYWETERIRVTREMDEYEKSQADDIKEQYNTACEKLRKQEEGAYSDLKKNLKEEKRKLNADMNVKFNAWKDRRMAAINADVASERAKRVPQIEESAEIATFGDEGPLGSSQGATGSEQGSDNGNLLSLDTVSKDDKTLIVDQAENGPETIKNRSGDMEKGRSVTPNKSRTPKRSGAGTKRARGNEEEPTASKSDSLIESQSVSINQKHDSSDGSTRPGKRMRRHSSSPSSVSRPSKQEDTPQSGSKEEHAVRPSFVVDTKPSGDCSPEIVPTYHRTTDAVLGAMAVVPKAIPSIQEWSCNLEAPELEDSSAPRGIRFFAASQAVDGAASSTENTAARSTGTVVASSGTTAASPAATAAAISSGDTAASSTGIAAANSSGIVMSTSKNYQFGQYQTLVDPTIMSRALANAFPSSRLGTTQERIVSQTAAAANEDEDEDDEL</sequence>
<proteinExistence type="predicted"/>
<dbReference type="EMBL" id="CAJPDS010000061">
    <property type="protein sequence ID" value="CAF9932076.1"/>
    <property type="molecule type" value="Genomic_DNA"/>
</dbReference>
<feature type="compositionally biased region" description="Basic and acidic residues" evidence="2">
    <location>
        <begin position="294"/>
        <end position="303"/>
    </location>
</feature>
<feature type="coiled-coil region" evidence="1">
    <location>
        <begin position="231"/>
        <end position="280"/>
    </location>
</feature>
<feature type="region of interest" description="Disordered" evidence="2">
    <location>
        <begin position="625"/>
        <end position="652"/>
    </location>
</feature>
<keyword evidence="4" id="KW-1185">Reference proteome</keyword>
<feature type="compositionally biased region" description="Basic and acidic residues" evidence="2">
    <location>
        <begin position="362"/>
        <end position="373"/>
    </location>
</feature>
<protein>
    <submittedName>
        <fullName evidence="3">Uncharacterized protein</fullName>
    </submittedName>
</protein>
<accession>A0A8H3G2U0</accession>
<feature type="compositionally biased region" description="Polar residues" evidence="2">
    <location>
        <begin position="402"/>
        <end position="417"/>
    </location>
</feature>
<feature type="compositionally biased region" description="Polar residues" evidence="2">
    <location>
        <begin position="320"/>
        <end position="342"/>
    </location>
</feature>
<dbReference type="Proteomes" id="UP000664521">
    <property type="component" value="Unassembled WGS sequence"/>
</dbReference>
<keyword evidence="1" id="KW-0175">Coiled coil</keyword>
<feature type="compositionally biased region" description="Basic and acidic residues" evidence="2">
    <location>
        <begin position="447"/>
        <end position="463"/>
    </location>
</feature>
<evidence type="ECO:0000256" key="2">
    <source>
        <dbReference type="SAM" id="MobiDB-lite"/>
    </source>
</evidence>
<evidence type="ECO:0000256" key="1">
    <source>
        <dbReference type="SAM" id="Coils"/>
    </source>
</evidence>
<evidence type="ECO:0000313" key="3">
    <source>
        <dbReference type="EMBL" id="CAF9932076.1"/>
    </source>
</evidence>
<feature type="compositionally biased region" description="Polar residues" evidence="2">
    <location>
        <begin position="625"/>
        <end position="638"/>
    </location>
</feature>
<name>A0A8H3G2U0_9LECA</name>
<feature type="compositionally biased region" description="Acidic residues" evidence="2">
    <location>
        <begin position="643"/>
        <end position="652"/>
    </location>
</feature>